<keyword evidence="2" id="KW-0808">Transferase</keyword>
<accession>A0ABW2UWZ3</accession>
<dbReference type="CDD" id="cd01646">
    <property type="entry name" value="RT_Bac_retron_I"/>
    <property type="match status" value="1"/>
</dbReference>
<sequence>MYLINPMCYCYYTFLVFKVARDYLKSSSLLDFSRENMDVFYSGILDLGSKKDDIKKNASFNKNYNNFQKSKQQNFGHEAVKIDLKDFFNSIKVSELISKLRNIVQEEKLVNDLKEFFDFCSFNTLPQLHYSIASSILSQFYLNSFDDSLSQILKREDLHLIRFVDDMYIIFLKDSSSREKNILIDELNSLLWDDSLILNTNKTELLSAGDFENGHEIFVTDYGERTSFSIEKQVEKKTKSIIENGDMVNLIQELNDLEDSEGINLNAYNNLVKNYLSISGEDASKVLTHIVFSNKIVKMDAGDLLQIVHDWRFILFNPRMFTILYIKVYRLLERRKIVTDNGQRIRKMLNYLFSKRIFTFRDGVVSMNYLLQSNLRHSDLLNKIETINKDYVKFIENYLIKRKIKYNHYTENEVF</sequence>
<dbReference type="InterPro" id="IPR051083">
    <property type="entry name" value="GrpII_Intron_Splice-Mob/Def"/>
</dbReference>
<keyword evidence="2" id="KW-0695">RNA-directed DNA polymerase</keyword>
<protein>
    <submittedName>
        <fullName evidence="2">Reverse transcriptase domain-containing protein</fullName>
    </submittedName>
</protein>
<evidence type="ECO:0000259" key="1">
    <source>
        <dbReference type="PROSITE" id="PS50878"/>
    </source>
</evidence>
<organism evidence="2 3">
    <name type="scientific">Lentibacillus kimchii</name>
    <dbReference type="NCBI Taxonomy" id="1542911"/>
    <lineage>
        <taxon>Bacteria</taxon>
        <taxon>Bacillati</taxon>
        <taxon>Bacillota</taxon>
        <taxon>Bacilli</taxon>
        <taxon>Bacillales</taxon>
        <taxon>Bacillaceae</taxon>
        <taxon>Lentibacillus</taxon>
    </lineage>
</organism>
<evidence type="ECO:0000313" key="2">
    <source>
        <dbReference type="EMBL" id="MFC7747080.1"/>
    </source>
</evidence>
<gene>
    <name evidence="2" type="ORF">ACFQU8_07500</name>
</gene>
<reference evidence="3" key="1">
    <citation type="journal article" date="2019" name="Int. J. Syst. Evol. Microbiol.">
        <title>The Global Catalogue of Microorganisms (GCM) 10K type strain sequencing project: providing services to taxonomists for standard genome sequencing and annotation.</title>
        <authorList>
            <consortium name="The Broad Institute Genomics Platform"/>
            <consortium name="The Broad Institute Genome Sequencing Center for Infectious Disease"/>
            <person name="Wu L."/>
            <person name="Ma J."/>
        </authorList>
    </citation>
    <scope>NUCLEOTIDE SEQUENCE [LARGE SCALE GENOMIC DNA]</scope>
    <source>
        <strain evidence="3">JCM 30234</strain>
    </source>
</reference>
<keyword evidence="2" id="KW-0548">Nucleotidyltransferase</keyword>
<dbReference type="PROSITE" id="PS50878">
    <property type="entry name" value="RT_POL"/>
    <property type="match status" value="1"/>
</dbReference>
<feature type="domain" description="Reverse transcriptase" evidence="1">
    <location>
        <begin position="1"/>
        <end position="230"/>
    </location>
</feature>
<name>A0ABW2UWZ3_9BACI</name>
<dbReference type="Proteomes" id="UP001596620">
    <property type="component" value="Unassembled WGS sequence"/>
</dbReference>
<dbReference type="PANTHER" id="PTHR34047:SF8">
    <property type="entry name" value="PROTEIN YKFC"/>
    <property type="match status" value="1"/>
</dbReference>
<dbReference type="GO" id="GO:0003964">
    <property type="term" value="F:RNA-directed DNA polymerase activity"/>
    <property type="evidence" value="ECO:0007669"/>
    <property type="project" value="UniProtKB-KW"/>
</dbReference>
<proteinExistence type="predicted"/>
<evidence type="ECO:0000313" key="3">
    <source>
        <dbReference type="Proteomes" id="UP001596620"/>
    </source>
</evidence>
<comment type="caution">
    <text evidence="2">The sequence shown here is derived from an EMBL/GenBank/DDBJ whole genome shotgun (WGS) entry which is preliminary data.</text>
</comment>
<dbReference type="EMBL" id="JBHTGR010000014">
    <property type="protein sequence ID" value="MFC7747080.1"/>
    <property type="molecule type" value="Genomic_DNA"/>
</dbReference>
<dbReference type="Pfam" id="PF00078">
    <property type="entry name" value="RVT_1"/>
    <property type="match status" value="1"/>
</dbReference>
<dbReference type="InterPro" id="IPR000477">
    <property type="entry name" value="RT_dom"/>
</dbReference>
<keyword evidence="3" id="KW-1185">Reference proteome</keyword>
<dbReference type="PANTHER" id="PTHR34047">
    <property type="entry name" value="NUCLEAR INTRON MATURASE 1, MITOCHONDRIAL-RELATED"/>
    <property type="match status" value="1"/>
</dbReference>